<dbReference type="SUPFAM" id="SSF51971">
    <property type="entry name" value="Nucleotide-binding domain"/>
    <property type="match status" value="1"/>
</dbReference>
<dbReference type="OrthoDB" id="4327079at2759"/>
<protein>
    <recommendedName>
        <fullName evidence="4">FAD/NAD(P)-binding domain-containing protein</fullName>
    </recommendedName>
</protein>
<dbReference type="Gene3D" id="3.50.50.60">
    <property type="entry name" value="FAD/NAD(P)-binding domain"/>
    <property type="match status" value="1"/>
</dbReference>
<sequence length="160" mass="17375">MQILEPKIAAQTKGDPNYDQKIALIGCGPASISCANFLARLGYRNVHIFEKSTKEGGLSMGEIPQFRLPEAAVNFELQMMKDLGVKVFTEHPFTTEDTANAVTIQKLRDQGYKAIFLGLGFPNAHSISVFEGLTPANGYLTSKDFLPKVCAASKTCSAKS</sequence>
<dbReference type="PROSITE" id="PS51257">
    <property type="entry name" value="PROKAR_LIPOPROTEIN"/>
    <property type="match status" value="1"/>
</dbReference>
<dbReference type="EMBL" id="UYRU01012844">
    <property type="protein sequence ID" value="VDK48502.1"/>
    <property type="molecule type" value="Genomic_DNA"/>
</dbReference>
<gene>
    <name evidence="2" type="ORF">DILT_LOCUS1659</name>
</gene>
<dbReference type="AlphaFoldDB" id="A0A3P6QEX4"/>
<feature type="non-terminal residue" evidence="2">
    <location>
        <position position="160"/>
    </location>
</feature>
<dbReference type="PRINTS" id="PR00419">
    <property type="entry name" value="ADXRDTASE"/>
</dbReference>
<organism evidence="2 3">
    <name type="scientific">Dibothriocephalus latus</name>
    <name type="common">Fish tapeworm</name>
    <name type="synonym">Diphyllobothrium latum</name>
    <dbReference type="NCBI Taxonomy" id="60516"/>
    <lineage>
        <taxon>Eukaryota</taxon>
        <taxon>Metazoa</taxon>
        <taxon>Spiralia</taxon>
        <taxon>Lophotrochozoa</taxon>
        <taxon>Platyhelminthes</taxon>
        <taxon>Cestoda</taxon>
        <taxon>Eucestoda</taxon>
        <taxon>Diphyllobothriidea</taxon>
        <taxon>Diphyllobothriidae</taxon>
        <taxon>Dibothriocephalus</taxon>
    </lineage>
</organism>
<accession>A0A3P6QEX4</accession>
<keyword evidence="3" id="KW-1185">Reference proteome</keyword>
<dbReference type="Proteomes" id="UP000281553">
    <property type="component" value="Unassembled WGS sequence"/>
</dbReference>
<name>A0A3P6QEX4_DIBLA</name>
<dbReference type="InterPro" id="IPR036188">
    <property type="entry name" value="FAD/NAD-bd_sf"/>
</dbReference>
<reference evidence="2 3" key="1">
    <citation type="submission" date="2018-11" db="EMBL/GenBank/DDBJ databases">
        <authorList>
            <consortium name="Pathogen Informatics"/>
        </authorList>
    </citation>
    <scope>NUCLEOTIDE SEQUENCE [LARGE SCALE GENOMIC DNA]</scope>
</reference>
<evidence type="ECO:0000256" key="1">
    <source>
        <dbReference type="ARBA" id="ARBA00023002"/>
    </source>
</evidence>
<dbReference type="PANTHER" id="PTHR43073">
    <property type="entry name" value="DIHYDROPYRIMIDINE DEHYDROGENASE [NADP(+)]"/>
    <property type="match status" value="1"/>
</dbReference>
<dbReference type="PANTHER" id="PTHR43073:SF2">
    <property type="entry name" value="DIHYDROPYRIMIDINE DEHYDROGENASE [NADP(+)]"/>
    <property type="match status" value="1"/>
</dbReference>
<keyword evidence="1" id="KW-0560">Oxidoreductase</keyword>
<evidence type="ECO:0000313" key="2">
    <source>
        <dbReference type="EMBL" id="VDK48502.1"/>
    </source>
</evidence>
<proteinExistence type="predicted"/>
<dbReference type="GO" id="GO:0016627">
    <property type="term" value="F:oxidoreductase activity, acting on the CH-CH group of donors"/>
    <property type="evidence" value="ECO:0007669"/>
    <property type="project" value="UniProtKB-ARBA"/>
</dbReference>
<evidence type="ECO:0008006" key="4">
    <source>
        <dbReference type="Google" id="ProtNLM"/>
    </source>
</evidence>
<evidence type="ECO:0000313" key="3">
    <source>
        <dbReference type="Proteomes" id="UP000281553"/>
    </source>
</evidence>